<evidence type="ECO:0000313" key="6">
    <source>
        <dbReference type="Proteomes" id="UP000249166"/>
    </source>
</evidence>
<comment type="caution">
    <text evidence="5">The sequence shown here is derived from an EMBL/GenBank/DDBJ whole genome shotgun (WGS) entry which is preliminary data.</text>
</comment>
<dbReference type="InterPro" id="IPR000524">
    <property type="entry name" value="Tscrpt_reg_HTH_GntR"/>
</dbReference>
<gene>
    <name evidence="5" type="ORF">DBZ45_17705</name>
</gene>
<dbReference type="SMART" id="SM00345">
    <property type="entry name" value="HTH_GNTR"/>
    <property type="match status" value="1"/>
</dbReference>
<organism evidence="5 6">
    <name type="scientific">Arthrobacter globiformis</name>
    <dbReference type="NCBI Taxonomy" id="1665"/>
    <lineage>
        <taxon>Bacteria</taxon>
        <taxon>Bacillati</taxon>
        <taxon>Actinomycetota</taxon>
        <taxon>Actinomycetes</taxon>
        <taxon>Micrococcales</taxon>
        <taxon>Micrococcaceae</taxon>
        <taxon>Arthrobacter</taxon>
    </lineage>
</organism>
<keyword evidence="1" id="KW-0805">Transcription regulation</keyword>
<dbReference type="PROSITE" id="PS50949">
    <property type="entry name" value="HTH_GNTR"/>
    <property type="match status" value="1"/>
</dbReference>
<dbReference type="CDD" id="cd07377">
    <property type="entry name" value="WHTH_GntR"/>
    <property type="match status" value="1"/>
</dbReference>
<reference evidence="5 6" key="1">
    <citation type="submission" date="2018-04" db="EMBL/GenBank/DDBJ databases">
        <title>Bacteria isolated from cave deposits of Manipur.</title>
        <authorList>
            <person name="Sahoo D."/>
            <person name="Sarangthem I."/>
            <person name="Nandeibam J."/>
        </authorList>
    </citation>
    <scope>NUCLEOTIDE SEQUENCE [LARGE SCALE GENOMIC DNA]</scope>
    <source>
        <strain evidence="6">mrc11</strain>
    </source>
</reference>
<keyword evidence="3" id="KW-0804">Transcription</keyword>
<dbReference type="PANTHER" id="PTHR38445:SF9">
    <property type="entry name" value="HTH-TYPE TRANSCRIPTIONAL REPRESSOR YTRA"/>
    <property type="match status" value="1"/>
</dbReference>
<dbReference type="EMBL" id="QLNP01000098">
    <property type="protein sequence ID" value="RAM35985.1"/>
    <property type="molecule type" value="Genomic_DNA"/>
</dbReference>
<dbReference type="InterPro" id="IPR036388">
    <property type="entry name" value="WH-like_DNA-bd_sf"/>
</dbReference>
<protein>
    <submittedName>
        <fullName evidence="5">GntR family transcriptional regulator</fullName>
    </submittedName>
</protein>
<sequence>MTVGISVDLGSPTPPYEQIRLQVSALIAAGGLTAGTRLPAVRSLAADLGLAAGTVARAYKELEQSGLIETRRRNGTVVVGLPAYGAPDTAGPGAGTAGSGASATEVGAAVERLIQAGAKAGLPDQELLALVRVGLQRRRGLPSGPPSSSD</sequence>
<dbReference type="PANTHER" id="PTHR38445">
    <property type="entry name" value="HTH-TYPE TRANSCRIPTIONAL REPRESSOR YTRA"/>
    <property type="match status" value="1"/>
</dbReference>
<evidence type="ECO:0000256" key="3">
    <source>
        <dbReference type="ARBA" id="ARBA00023163"/>
    </source>
</evidence>
<dbReference type="Pfam" id="PF00392">
    <property type="entry name" value="GntR"/>
    <property type="match status" value="1"/>
</dbReference>
<accession>A0A328HF04</accession>
<dbReference type="OrthoDB" id="4307011at2"/>
<dbReference type="RefSeq" id="WP_111905163.1">
    <property type="nucleotide sequence ID" value="NZ_QLNP01000098.1"/>
</dbReference>
<keyword evidence="2" id="KW-0238">DNA-binding</keyword>
<dbReference type="AlphaFoldDB" id="A0A328HF04"/>
<evidence type="ECO:0000313" key="5">
    <source>
        <dbReference type="EMBL" id="RAM35985.1"/>
    </source>
</evidence>
<name>A0A328HF04_ARTGO</name>
<proteinExistence type="predicted"/>
<dbReference type="Gene3D" id="1.10.10.10">
    <property type="entry name" value="Winged helix-like DNA-binding domain superfamily/Winged helix DNA-binding domain"/>
    <property type="match status" value="1"/>
</dbReference>
<feature type="domain" description="HTH gntR-type" evidence="4">
    <location>
        <begin position="13"/>
        <end position="81"/>
    </location>
</feature>
<evidence type="ECO:0000256" key="1">
    <source>
        <dbReference type="ARBA" id="ARBA00023015"/>
    </source>
</evidence>
<dbReference type="GO" id="GO:0003700">
    <property type="term" value="F:DNA-binding transcription factor activity"/>
    <property type="evidence" value="ECO:0007669"/>
    <property type="project" value="InterPro"/>
</dbReference>
<dbReference type="GO" id="GO:0003677">
    <property type="term" value="F:DNA binding"/>
    <property type="evidence" value="ECO:0007669"/>
    <property type="project" value="UniProtKB-KW"/>
</dbReference>
<dbReference type="InterPro" id="IPR036390">
    <property type="entry name" value="WH_DNA-bd_sf"/>
</dbReference>
<dbReference type="Proteomes" id="UP000249166">
    <property type="component" value="Unassembled WGS sequence"/>
</dbReference>
<evidence type="ECO:0000259" key="4">
    <source>
        <dbReference type="PROSITE" id="PS50949"/>
    </source>
</evidence>
<evidence type="ECO:0000256" key="2">
    <source>
        <dbReference type="ARBA" id="ARBA00023125"/>
    </source>
</evidence>
<dbReference type="SUPFAM" id="SSF46785">
    <property type="entry name" value="Winged helix' DNA-binding domain"/>
    <property type="match status" value="1"/>
</dbReference>